<dbReference type="Proteomes" id="UP000438120">
    <property type="component" value="Unassembled WGS sequence"/>
</dbReference>
<dbReference type="EMBL" id="VUMX01000010">
    <property type="protein sequence ID" value="MST86999.1"/>
    <property type="molecule type" value="Genomic_DNA"/>
</dbReference>
<keyword evidence="1" id="KW-1133">Transmembrane helix</keyword>
<proteinExistence type="predicted"/>
<dbReference type="RefSeq" id="WP_154548324.1">
    <property type="nucleotide sequence ID" value="NZ_VUMX01000010.1"/>
</dbReference>
<keyword evidence="3" id="KW-1185">Reference proteome</keyword>
<gene>
    <name evidence="2" type="ORF">FYJ62_04950</name>
</gene>
<feature type="transmembrane region" description="Helical" evidence="1">
    <location>
        <begin position="186"/>
        <end position="203"/>
    </location>
</feature>
<name>A0A6A8MDZ4_9LACO</name>
<feature type="transmembrane region" description="Helical" evidence="1">
    <location>
        <begin position="90"/>
        <end position="116"/>
    </location>
</feature>
<keyword evidence="1" id="KW-0472">Membrane</keyword>
<feature type="transmembrane region" description="Helical" evidence="1">
    <location>
        <begin position="128"/>
        <end position="148"/>
    </location>
</feature>
<feature type="transmembrane region" description="Helical" evidence="1">
    <location>
        <begin position="49"/>
        <end position="69"/>
    </location>
</feature>
<sequence>MKFIANARLAKRGGLALIGLVWLAWLMRPCSWQQNPFNTLQLNDFSILWFNFAWLWYYFLAQYLILPLMQDLLLKVNPMVYIRRPSRDRLFLTALGWLALFLLLYTGLLAILSSLFNFASSLSTIGKILLPAAFSLFTLTLFLLAISLISRDCGFAWAFGFIWAIIALFSKSNYLLMITNLTSFPYLYEVICCVLLVFIDFALNRRTELR</sequence>
<reference evidence="2 3" key="1">
    <citation type="submission" date="2019-08" db="EMBL/GenBank/DDBJ databases">
        <title>In-depth cultivation of the pig gut microbiome towards novel bacterial diversity and tailored functional studies.</title>
        <authorList>
            <person name="Wylensek D."/>
            <person name="Hitch T.C.A."/>
            <person name="Clavel T."/>
        </authorList>
    </citation>
    <scope>NUCLEOTIDE SEQUENCE [LARGE SCALE GENOMIC DNA]</scope>
    <source>
        <strain evidence="2 3">Bifido-178-WT-2B</strain>
    </source>
</reference>
<evidence type="ECO:0000256" key="1">
    <source>
        <dbReference type="SAM" id="Phobius"/>
    </source>
</evidence>
<evidence type="ECO:0000313" key="2">
    <source>
        <dbReference type="EMBL" id="MST86999.1"/>
    </source>
</evidence>
<evidence type="ECO:0000313" key="3">
    <source>
        <dbReference type="Proteomes" id="UP000438120"/>
    </source>
</evidence>
<organism evidence="2 3">
    <name type="scientific">Lactobacillus porci</name>
    <dbReference type="NCBI Taxonomy" id="2012477"/>
    <lineage>
        <taxon>Bacteria</taxon>
        <taxon>Bacillati</taxon>
        <taxon>Bacillota</taxon>
        <taxon>Bacilli</taxon>
        <taxon>Lactobacillales</taxon>
        <taxon>Lactobacillaceae</taxon>
        <taxon>Lactobacillus</taxon>
    </lineage>
</organism>
<accession>A0A6A8MDZ4</accession>
<protein>
    <submittedName>
        <fullName evidence="2">Uncharacterized protein</fullName>
    </submittedName>
</protein>
<comment type="caution">
    <text evidence="2">The sequence shown here is derived from an EMBL/GenBank/DDBJ whole genome shotgun (WGS) entry which is preliminary data.</text>
</comment>
<keyword evidence="1" id="KW-0812">Transmembrane</keyword>
<feature type="transmembrane region" description="Helical" evidence="1">
    <location>
        <begin position="155"/>
        <end position="174"/>
    </location>
</feature>
<dbReference type="AlphaFoldDB" id="A0A6A8MDZ4"/>